<accession>A0ABP0FU82</accession>
<keyword evidence="2" id="KW-0732">Signal</keyword>
<sequence>MSVVRDWIIISIFLLFTFTVNTTQALTDLGMCSCQASGFHTSTIFSNYKGGKFYESIRGEKGDVGRSGEPGPEGHSGEIGEIGARGPPAFECFQLRCGQIPNEGVRVASIEIL</sequence>
<evidence type="ECO:0000256" key="2">
    <source>
        <dbReference type="SAM" id="SignalP"/>
    </source>
</evidence>
<evidence type="ECO:0000256" key="1">
    <source>
        <dbReference type="SAM" id="MobiDB-lite"/>
    </source>
</evidence>
<keyword evidence="4" id="KW-1185">Reference proteome</keyword>
<name>A0ABP0FU82_CLALP</name>
<dbReference type="EMBL" id="CAWYQH010000097">
    <property type="protein sequence ID" value="CAK8683162.1"/>
    <property type="molecule type" value="Genomic_DNA"/>
</dbReference>
<proteinExistence type="predicted"/>
<feature type="region of interest" description="Disordered" evidence="1">
    <location>
        <begin position="60"/>
        <end position="83"/>
    </location>
</feature>
<organism evidence="3 4">
    <name type="scientific">Clavelina lepadiformis</name>
    <name type="common">Light-bulb sea squirt</name>
    <name type="synonym">Ascidia lepadiformis</name>
    <dbReference type="NCBI Taxonomy" id="159417"/>
    <lineage>
        <taxon>Eukaryota</taxon>
        <taxon>Metazoa</taxon>
        <taxon>Chordata</taxon>
        <taxon>Tunicata</taxon>
        <taxon>Ascidiacea</taxon>
        <taxon>Aplousobranchia</taxon>
        <taxon>Clavelinidae</taxon>
        <taxon>Clavelina</taxon>
    </lineage>
</organism>
<evidence type="ECO:0000313" key="4">
    <source>
        <dbReference type="Proteomes" id="UP001642483"/>
    </source>
</evidence>
<evidence type="ECO:0000313" key="3">
    <source>
        <dbReference type="EMBL" id="CAK8683162.1"/>
    </source>
</evidence>
<feature type="chain" id="PRO_5046887741" evidence="2">
    <location>
        <begin position="26"/>
        <end position="113"/>
    </location>
</feature>
<feature type="signal peptide" evidence="2">
    <location>
        <begin position="1"/>
        <end position="25"/>
    </location>
</feature>
<protein>
    <submittedName>
        <fullName evidence="3">Uncharacterized protein</fullName>
    </submittedName>
</protein>
<reference evidence="3 4" key="1">
    <citation type="submission" date="2024-02" db="EMBL/GenBank/DDBJ databases">
        <authorList>
            <person name="Daric V."/>
            <person name="Darras S."/>
        </authorList>
    </citation>
    <scope>NUCLEOTIDE SEQUENCE [LARGE SCALE GENOMIC DNA]</scope>
</reference>
<gene>
    <name evidence="3" type="ORF">CVLEPA_LOCUS14268</name>
</gene>
<comment type="caution">
    <text evidence="3">The sequence shown here is derived from an EMBL/GenBank/DDBJ whole genome shotgun (WGS) entry which is preliminary data.</text>
</comment>
<dbReference type="Proteomes" id="UP001642483">
    <property type="component" value="Unassembled WGS sequence"/>
</dbReference>